<evidence type="ECO:0000313" key="3">
    <source>
        <dbReference type="EMBL" id="KAF2662073.1"/>
    </source>
</evidence>
<proteinExistence type="predicted"/>
<feature type="compositionally biased region" description="Pro residues" evidence="1">
    <location>
        <begin position="522"/>
        <end position="537"/>
    </location>
</feature>
<feature type="compositionally biased region" description="Basic and acidic residues" evidence="1">
    <location>
        <begin position="308"/>
        <end position="318"/>
    </location>
</feature>
<protein>
    <recommendedName>
        <fullName evidence="5">Apple domain-containing protein</fullName>
    </recommendedName>
</protein>
<evidence type="ECO:0000313" key="4">
    <source>
        <dbReference type="Proteomes" id="UP000799324"/>
    </source>
</evidence>
<evidence type="ECO:0000256" key="2">
    <source>
        <dbReference type="SAM" id="SignalP"/>
    </source>
</evidence>
<dbReference type="AlphaFoldDB" id="A0A6A6TT05"/>
<gene>
    <name evidence="3" type="ORF">K491DRAFT_340096</name>
</gene>
<feature type="region of interest" description="Disordered" evidence="1">
    <location>
        <begin position="289"/>
        <end position="341"/>
    </location>
</feature>
<feature type="chain" id="PRO_5025483870" description="Apple domain-containing protein" evidence="2">
    <location>
        <begin position="20"/>
        <end position="676"/>
    </location>
</feature>
<reference evidence="3" key="1">
    <citation type="journal article" date="2020" name="Stud. Mycol.">
        <title>101 Dothideomycetes genomes: a test case for predicting lifestyles and emergence of pathogens.</title>
        <authorList>
            <person name="Haridas S."/>
            <person name="Albert R."/>
            <person name="Binder M."/>
            <person name="Bloem J."/>
            <person name="Labutti K."/>
            <person name="Salamov A."/>
            <person name="Andreopoulos B."/>
            <person name="Baker S."/>
            <person name="Barry K."/>
            <person name="Bills G."/>
            <person name="Bluhm B."/>
            <person name="Cannon C."/>
            <person name="Castanera R."/>
            <person name="Culley D."/>
            <person name="Daum C."/>
            <person name="Ezra D."/>
            <person name="Gonzalez J."/>
            <person name="Henrissat B."/>
            <person name="Kuo A."/>
            <person name="Liang C."/>
            <person name="Lipzen A."/>
            <person name="Lutzoni F."/>
            <person name="Magnuson J."/>
            <person name="Mondo S."/>
            <person name="Nolan M."/>
            <person name="Ohm R."/>
            <person name="Pangilinan J."/>
            <person name="Park H.-J."/>
            <person name="Ramirez L."/>
            <person name="Alfaro M."/>
            <person name="Sun H."/>
            <person name="Tritt A."/>
            <person name="Yoshinaga Y."/>
            <person name="Zwiers L.-H."/>
            <person name="Turgeon B."/>
            <person name="Goodwin S."/>
            <person name="Spatafora J."/>
            <person name="Crous P."/>
            <person name="Grigoriev I."/>
        </authorList>
    </citation>
    <scope>NUCLEOTIDE SEQUENCE</scope>
    <source>
        <strain evidence="3">CBS 122681</strain>
    </source>
</reference>
<name>A0A6A6TT05_9PLEO</name>
<feature type="region of interest" description="Disordered" evidence="1">
    <location>
        <begin position="452"/>
        <end position="474"/>
    </location>
</feature>
<feature type="region of interest" description="Disordered" evidence="1">
    <location>
        <begin position="490"/>
        <end position="510"/>
    </location>
</feature>
<dbReference type="EMBL" id="MU004291">
    <property type="protein sequence ID" value="KAF2662073.1"/>
    <property type="molecule type" value="Genomic_DNA"/>
</dbReference>
<organism evidence="3 4">
    <name type="scientific">Lophiostoma macrostomum CBS 122681</name>
    <dbReference type="NCBI Taxonomy" id="1314788"/>
    <lineage>
        <taxon>Eukaryota</taxon>
        <taxon>Fungi</taxon>
        <taxon>Dikarya</taxon>
        <taxon>Ascomycota</taxon>
        <taxon>Pezizomycotina</taxon>
        <taxon>Dothideomycetes</taxon>
        <taxon>Pleosporomycetidae</taxon>
        <taxon>Pleosporales</taxon>
        <taxon>Lophiostomataceae</taxon>
        <taxon>Lophiostoma</taxon>
    </lineage>
</organism>
<keyword evidence="2" id="KW-0732">Signal</keyword>
<dbReference type="Proteomes" id="UP000799324">
    <property type="component" value="Unassembled WGS sequence"/>
</dbReference>
<feature type="region of interest" description="Disordered" evidence="1">
    <location>
        <begin position="522"/>
        <end position="548"/>
    </location>
</feature>
<keyword evidence="4" id="KW-1185">Reference proteome</keyword>
<evidence type="ECO:0000256" key="1">
    <source>
        <dbReference type="SAM" id="MobiDB-lite"/>
    </source>
</evidence>
<feature type="signal peptide" evidence="2">
    <location>
        <begin position="1"/>
        <end position="19"/>
    </location>
</feature>
<sequence>MHILTAASGLLACAGVASTAPQRGHNTDSIATEDAFPLLQYNTANGPKFHIRCHQRPESPCVPPSKPGFKGCIDQCAAKPHCTEVSYKPHDDSCHHKPAASLMMRGWNDHSIWEAKIVDAPEAANATLGKPVIIVKPENITEVLAELADNIMEQAKQKDEGERILKEIIRITGERQKKTGHKIDTTPAVNMLETSSSSFQKRRARIIDGVEVETQPLKEVAQEVFERGIQELKEEIEDREWQEFVTQARRRANLAARKGEHYDADSAIWEFSEQLYLRSYIHEHEGGVLEEDEDSSFQLSADESSGNHNEHLSKRSDHGSSTSDGAFGATSSSDEDGADVSGEEEIPIHALAPADSPPQSLLSSALPSPDSANLVAKSVFTPTIESPTYQFIVYLTPSSWTTSTSSDTTVYVKTVFTTLTITPPTSTTSRNLDTYIPLNRIAETYDVDDSATFSSTSPTFTPSLSTTSSSTSSSSASSFFVEVVVQSSTSTSSSSLPTSPSSSTSSYSPTAILTPPYQPPWIPGLSPPQYHPPLPPPQKRHQECGSGWNQKPCQPHEYHTDDNYPIDYQYVTQVYWITQTYVQTFRTVETYIETDTFYPSPTVCPPKSSATCTRANKPCIAKPSSSCTHNDPPIYVTTTVTQPVVSTSKITYLVPWTETITPSVTDKASTVRNPLS</sequence>
<evidence type="ECO:0008006" key="5">
    <source>
        <dbReference type="Google" id="ProtNLM"/>
    </source>
</evidence>
<feature type="compositionally biased region" description="Polar residues" evidence="1">
    <location>
        <begin position="296"/>
        <end position="307"/>
    </location>
</feature>
<accession>A0A6A6TT05</accession>
<feature type="compositionally biased region" description="Polar residues" evidence="1">
    <location>
        <begin position="319"/>
        <end position="332"/>
    </location>
</feature>